<sequence>MDQMMETKKHNTNKGQKLNVQPLRTQTDIETAKFFLSKNKMGKRDLLLFLFGINTGLRASDIVVRKVGEFRNTKKPYIVEEKTHKRRKLNLSNLAEQIDEYIADKSDDDWLFPSYKDRSKHLTVNGVYRMFEVLGKQMGRDDLGTHTMRKTFGYHYYKRTHDIATLMEIFNHSSQQITKRYIGITEDEIDNSLDHFSIGI</sequence>
<dbReference type="AlphaFoldDB" id="A0A0R1L8L3"/>
<reference evidence="3 4" key="1">
    <citation type="journal article" date="2015" name="Genome Announc.">
        <title>Expanding the biotechnology potential of lactobacilli through comparative genomics of 213 strains and associated genera.</title>
        <authorList>
            <person name="Sun Z."/>
            <person name="Harris H.M."/>
            <person name="McCann A."/>
            <person name="Guo C."/>
            <person name="Argimon S."/>
            <person name="Zhang W."/>
            <person name="Yang X."/>
            <person name="Jeffery I.B."/>
            <person name="Cooney J.C."/>
            <person name="Kagawa T.F."/>
            <person name="Liu W."/>
            <person name="Song Y."/>
            <person name="Salvetti E."/>
            <person name="Wrobel A."/>
            <person name="Rasinkangas P."/>
            <person name="Parkhill J."/>
            <person name="Rea M.C."/>
            <person name="O'Sullivan O."/>
            <person name="Ritari J."/>
            <person name="Douillard F.P."/>
            <person name="Paul Ross R."/>
            <person name="Yang R."/>
            <person name="Briner A.E."/>
            <person name="Felis G.E."/>
            <person name="de Vos W.M."/>
            <person name="Barrangou R."/>
            <person name="Klaenhammer T.R."/>
            <person name="Caufield P.W."/>
            <person name="Cui Y."/>
            <person name="Zhang H."/>
            <person name="O'Toole P.W."/>
        </authorList>
    </citation>
    <scope>NUCLEOTIDE SEQUENCE [LARGE SCALE GENOMIC DNA]</scope>
    <source>
        <strain evidence="3 4">DSM 19904</strain>
    </source>
</reference>
<dbReference type="InterPro" id="IPR011010">
    <property type="entry name" value="DNA_brk_join_enz"/>
</dbReference>
<dbReference type="GO" id="GO:0006310">
    <property type="term" value="P:DNA recombination"/>
    <property type="evidence" value="ECO:0007669"/>
    <property type="project" value="UniProtKB-KW"/>
</dbReference>
<dbReference type="Proteomes" id="UP000051581">
    <property type="component" value="Unassembled WGS sequence"/>
</dbReference>
<feature type="domain" description="Tyr recombinase" evidence="2">
    <location>
        <begin position="22"/>
        <end position="194"/>
    </location>
</feature>
<evidence type="ECO:0000256" key="1">
    <source>
        <dbReference type="ARBA" id="ARBA00023172"/>
    </source>
</evidence>
<evidence type="ECO:0000313" key="3">
    <source>
        <dbReference type="EMBL" id="KRK89556.1"/>
    </source>
</evidence>
<keyword evidence="4" id="KW-1185">Reference proteome</keyword>
<dbReference type="PANTHER" id="PTHR30349">
    <property type="entry name" value="PHAGE INTEGRASE-RELATED"/>
    <property type="match status" value="1"/>
</dbReference>
<organism evidence="3 4">
    <name type="scientific">Lentilactobacillus sunkii DSM 19904</name>
    <dbReference type="NCBI Taxonomy" id="1423808"/>
    <lineage>
        <taxon>Bacteria</taxon>
        <taxon>Bacillati</taxon>
        <taxon>Bacillota</taxon>
        <taxon>Bacilli</taxon>
        <taxon>Lactobacillales</taxon>
        <taxon>Lactobacillaceae</taxon>
        <taxon>Lentilactobacillus</taxon>
    </lineage>
</organism>
<dbReference type="PROSITE" id="PS51898">
    <property type="entry name" value="TYR_RECOMBINASE"/>
    <property type="match status" value="1"/>
</dbReference>
<dbReference type="Gene3D" id="1.10.443.10">
    <property type="entry name" value="Intergrase catalytic core"/>
    <property type="match status" value="1"/>
</dbReference>
<dbReference type="PATRIC" id="fig|1423808.3.peg.1157"/>
<dbReference type="InterPro" id="IPR050090">
    <property type="entry name" value="Tyrosine_recombinase_XerCD"/>
</dbReference>
<name>A0A0R1L8L3_9LACO</name>
<dbReference type="PANTHER" id="PTHR30349:SF82">
    <property type="entry name" value="INTEGRASE_RECOMBINASE YOEC-RELATED"/>
    <property type="match status" value="1"/>
</dbReference>
<dbReference type="InterPro" id="IPR002104">
    <property type="entry name" value="Integrase_catalytic"/>
</dbReference>
<accession>A0A0R1L8L3</accession>
<dbReference type="GO" id="GO:0015074">
    <property type="term" value="P:DNA integration"/>
    <property type="evidence" value="ECO:0007669"/>
    <property type="project" value="InterPro"/>
</dbReference>
<dbReference type="EMBL" id="AZEA01000002">
    <property type="protein sequence ID" value="KRK89556.1"/>
    <property type="molecule type" value="Genomic_DNA"/>
</dbReference>
<dbReference type="GO" id="GO:0003677">
    <property type="term" value="F:DNA binding"/>
    <property type="evidence" value="ECO:0007669"/>
    <property type="project" value="InterPro"/>
</dbReference>
<proteinExistence type="predicted"/>
<evidence type="ECO:0000259" key="2">
    <source>
        <dbReference type="PROSITE" id="PS51898"/>
    </source>
</evidence>
<dbReference type="Pfam" id="PF00589">
    <property type="entry name" value="Phage_integrase"/>
    <property type="match status" value="1"/>
</dbReference>
<dbReference type="InterPro" id="IPR013762">
    <property type="entry name" value="Integrase-like_cat_sf"/>
</dbReference>
<evidence type="ECO:0000313" key="4">
    <source>
        <dbReference type="Proteomes" id="UP000051581"/>
    </source>
</evidence>
<protein>
    <submittedName>
        <fullName evidence="3">Integrase recombinase</fullName>
    </submittedName>
</protein>
<dbReference type="SUPFAM" id="SSF56349">
    <property type="entry name" value="DNA breaking-rejoining enzymes"/>
    <property type="match status" value="1"/>
</dbReference>
<keyword evidence="1" id="KW-0233">DNA recombination</keyword>
<gene>
    <name evidence="3" type="ORF">FD17_GL001145</name>
</gene>
<comment type="caution">
    <text evidence="3">The sequence shown here is derived from an EMBL/GenBank/DDBJ whole genome shotgun (WGS) entry which is preliminary data.</text>
</comment>